<keyword evidence="1" id="KW-0472">Membrane</keyword>
<comment type="caution">
    <text evidence="2">The sequence shown here is derived from an EMBL/GenBank/DDBJ whole genome shotgun (WGS) entry which is preliminary data.</text>
</comment>
<keyword evidence="1" id="KW-0812">Transmembrane</keyword>
<keyword evidence="1" id="KW-1133">Transmembrane helix</keyword>
<proteinExistence type="predicted"/>
<evidence type="ECO:0000256" key="1">
    <source>
        <dbReference type="SAM" id="Phobius"/>
    </source>
</evidence>
<reference evidence="2" key="1">
    <citation type="journal article" date="2020" name="mSystems">
        <title>Genome- and Community-Level Interaction Insights into Carbon Utilization and Element Cycling Functions of Hydrothermarchaeota in Hydrothermal Sediment.</title>
        <authorList>
            <person name="Zhou Z."/>
            <person name="Liu Y."/>
            <person name="Xu W."/>
            <person name="Pan J."/>
            <person name="Luo Z.H."/>
            <person name="Li M."/>
        </authorList>
    </citation>
    <scope>NUCLEOTIDE SEQUENCE [LARGE SCALE GENOMIC DNA]</scope>
    <source>
        <strain evidence="2">SpSt-69</strain>
    </source>
</reference>
<organism evidence="2">
    <name type="scientific">candidate division WOR-3 bacterium</name>
    <dbReference type="NCBI Taxonomy" id="2052148"/>
    <lineage>
        <taxon>Bacteria</taxon>
        <taxon>Bacteria division WOR-3</taxon>
    </lineage>
</organism>
<name>A0A7V3ZWR2_UNCW3</name>
<gene>
    <name evidence="2" type="ORF">ENU66_01645</name>
</gene>
<feature type="transmembrane region" description="Helical" evidence="1">
    <location>
        <begin position="382"/>
        <end position="400"/>
    </location>
</feature>
<dbReference type="EMBL" id="DTDJ01000014">
    <property type="protein sequence ID" value="HGL17033.1"/>
    <property type="molecule type" value="Genomic_DNA"/>
</dbReference>
<dbReference type="AlphaFoldDB" id="A0A7V3ZWR2"/>
<sequence>MAERLILILLYLYLLFNLPFPDVVIKKLPKTADEIAIEFEPVTFLRNEKITITGDFDSLRIEKNGYSQTISKPNSFEISLNIGTNDFHLTIFREKKRITKTIQIYRLNKKIEIAVVTSEFNPIFKIFTLHGVRKGNLVIKPFIKADNEWLTLEKNALLKVKSPDFKKFNAIICDKRTAAILQRASNRPICIIEENENPVKFTNTFILSDNYKLRVESITLSQIKREVKDTIIWTEPNKIPVFFLGSDGNFYLNLTNLFELSLKNPEICDSVLNTILENISYPDLKIIKLNEISYLISEPPNLPRNLLLEITKNGDRVAAPGLIKGYLKLTPQNKPDTIRITAKVLEKAIFDTTVTLHRIPENRHTTKFQTRFKMIITPCQSSSLFLILLFIYTALIYTTGKARRQRDENG</sequence>
<evidence type="ECO:0000313" key="2">
    <source>
        <dbReference type="EMBL" id="HGL17033.1"/>
    </source>
</evidence>
<accession>A0A7V3ZWR2</accession>
<protein>
    <submittedName>
        <fullName evidence="2">Uncharacterized protein</fullName>
    </submittedName>
</protein>